<gene>
    <name evidence="2" type="ORF">SFRICE_026116</name>
</gene>
<evidence type="ECO:0000256" key="1">
    <source>
        <dbReference type="SAM" id="Coils"/>
    </source>
</evidence>
<dbReference type="AlphaFoldDB" id="A0A2H1WM51"/>
<organism evidence="2">
    <name type="scientific">Spodoptera frugiperda</name>
    <name type="common">Fall armyworm</name>
    <dbReference type="NCBI Taxonomy" id="7108"/>
    <lineage>
        <taxon>Eukaryota</taxon>
        <taxon>Metazoa</taxon>
        <taxon>Ecdysozoa</taxon>
        <taxon>Arthropoda</taxon>
        <taxon>Hexapoda</taxon>
        <taxon>Insecta</taxon>
        <taxon>Pterygota</taxon>
        <taxon>Neoptera</taxon>
        <taxon>Endopterygota</taxon>
        <taxon>Lepidoptera</taxon>
        <taxon>Glossata</taxon>
        <taxon>Ditrysia</taxon>
        <taxon>Noctuoidea</taxon>
        <taxon>Noctuidae</taxon>
        <taxon>Amphipyrinae</taxon>
        <taxon>Spodoptera</taxon>
    </lineage>
</organism>
<proteinExistence type="predicted"/>
<feature type="coiled-coil region" evidence="1">
    <location>
        <begin position="39"/>
        <end position="73"/>
    </location>
</feature>
<name>A0A2H1WM51_SPOFR</name>
<sequence>MESENVTCRKPYRSGSLDSLYYNNSSLLDTTMLSVPNMSLNESDTIKNLNETIEKLSAELRSAHLEIENLNSENFRLKMDLGTCHTTIDALKKITLSDRKCTTPRRFRNTTQNKCISTPTRPRDSASALMAPVNNTLLTLKEDENKSIICNKESDTIVSTSRHDCNTTQSNIVHTDLLLVSTTRPKSREEIKNNEPTNNKILPQVTANAVVDITDNVKSKNRVMIFADQAGYGVRQKLQYYLGDSFVVMSMIKPHAKIDEVLKSCASTCVDYTKSDFVLVLIQIIVTCN</sequence>
<dbReference type="EMBL" id="ODYU01009550">
    <property type="protein sequence ID" value="SOQ54056.1"/>
    <property type="molecule type" value="Genomic_DNA"/>
</dbReference>
<accession>A0A2H1WM51</accession>
<reference evidence="2" key="1">
    <citation type="submission" date="2016-07" db="EMBL/GenBank/DDBJ databases">
        <authorList>
            <person name="Bretaudeau A."/>
        </authorList>
    </citation>
    <scope>NUCLEOTIDE SEQUENCE</scope>
    <source>
        <strain evidence="2">Rice</strain>
        <tissue evidence="2">Whole body</tissue>
    </source>
</reference>
<evidence type="ECO:0000313" key="2">
    <source>
        <dbReference type="EMBL" id="SOQ54056.1"/>
    </source>
</evidence>
<keyword evidence="1" id="KW-0175">Coiled coil</keyword>
<protein>
    <submittedName>
        <fullName evidence="2">SFRICE_026116</fullName>
    </submittedName>
</protein>